<proteinExistence type="predicted"/>
<organism evidence="2 3">
    <name type="scientific">Pholiota conissans</name>
    <dbReference type="NCBI Taxonomy" id="109636"/>
    <lineage>
        <taxon>Eukaryota</taxon>
        <taxon>Fungi</taxon>
        <taxon>Dikarya</taxon>
        <taxon>Basidiomycota</taxon>
        <taxon>Agaricomycotina</taxon>
        <taxon>Agaricomycetes</taxon>
        <taxon>Agaricomycetidae</taxon>
        <taxon>Agaricales</taxon>
        <taxon>Agaricineae</taxon>
        <taxon>Strophariaceae</taxon>
        <taxon>Pholiota</taxon>
    </lineage>
</organism>
<name>A0A9P6CTV2_9AGAR</name>
<accession>A0A9P6CTV2</accession>
<evidence type="ECO:0000313" key="3">
    <source>
        <dbReference type="Proteomes" id="UP000807469"/>
    </source>
</evidence>
<dbReference type="EMBL" id="MU155205">
    <property type="protein sequence ID" value="KAF9479796.1"/>
    <property type="molecule type" value="Genomic_DNA"/>
</dbReference>
<dbReference type="OrthoDB" id="2546621at2759"/>
<gene>
    <name evidence="2" type="ORF">BDN70DRAFT_878332</name>
</gene>
<evidence type="ECO:0000313" key="2">
    <source>
        <dbReference type="EMBL" id="KAF9479796.1"/>
    </source>
</evidence>
<feature type="region of interest" description="Disordered" evidence="1">
    <location>
        <begin position="1"/>
        <end position="23"/>
    </location>
</feature>
<evidence type="ECO:0000256" key="1">
    <source>
        <dbReference type="SAM" id="MobiDB-lite"/>
    </source>
</evidence>
<comment type="caution">
    <text evidence="2">The sequence shown here is derived from an EMBL/GenBank/DDBJ whole genome shotgun (WGS) entry which is preliminary data.</text>
</comment>
<keyword evidence="3" id="KW-1185">Reference proteome</keyword>
<dbReference type="AlphaFoldDB" id="A0A9P6CTV2"/>
<sequence>MDVDPLADTVPPRYNVESDDEEDEVRPLSVAPAAAMLQIDISIKGDIPTGKGLLVATGDVARRWARGADLGEQSAVVYVNKVQIGLVFQPKWTESSVLVSEALGRLPLSAMHPYAKTVLHSFKPKSLALLDSYPVPTYATDAPIPFHEAPVRYLSTAQDTAFLTSSAARLFAPPNLIQSTSAAFLSLASLPPPTPSPSTPSSPLQATLILIPAPHIPPPAPKDITASLSLLSQDHHDDDGVGAAVPKLVGDAQRLVFEALGERGAAARVWQVGAAGKEREGVAKRRTEVGEGGMYI</sequence>
<reference evidence="2" key="1">
    <citation type="submission" date="2020-11" db="EMBL/GenBank/DDBJ databases">
        <authorList>
            <consortium name="DOE Joint Genome Institute"/>
            <person name="Ahrendt S."/>
            <person name="Riley R."/>
            <person name="Andreopoulos W."/>
            <person name="Labutti K."/>
            <person name="Pangilinan J."/>
            <person name="Ruiz-Duenas F.J."/>
            <person name="Barrasa J.M."/>
            <person name="Sanchez-Garcia M."/>
            <person name="Camarero S."/>
            <person name="Miyauchi S."/>
            <person name="Serrano A."/>
            <person name="Linde D."/>
            <person name="Babiker R."/>
            <person name="Drula E."/>
            <person name="Ayuso-Fernandez I."/>
            <person name="Pacheco R."/>
            <person name="Padilla G."/>
            <person name="Ferreira P."/>
            <person name="Barriuso J."/>
            <person name="Kellner H."/>
            <person name="Castanera R."/>
            <person name="Alfaro M."/>
            <person name="Ramirez L."/>
            <person name="Pisabarro A.G."/>
            <person name="Kuo A."/>
            <person name="Tritt A."/>
            <person name="Lipzen A."/>
            <person name="He G."/>
            <person name="Yan M."/>
            <person name="Ng V."/>
            <person name="Cullen D."/>
            <person name="Martin F."/>
            <person name="Rosso M.-N."/>
            <person name="Henrissat B."/>
            <person name="Hibbett D."/>
            <person name="Martinez A.T."/>
            <person name="Grigoriev I.V."/>
        </authorList>
    </citation>
    <scope>NUCLEOTIDE SEQUENCE</scope>
    <source>
        <strain evidence="2">CIRM-BRFM 674</strain>
    </source>
</reference>
<protein>
    <submittedName>
        <fullName evidence="2">Uncharacterized protein</fullName>
    </submittedName>
</protein>
<dbReference type="Proteomes" id="UP000807469">
    <property type="component" value="Unassembled WGS sequence"/>
</dbReference>